<dbReference type="Gene3D" id="2.40.160.20">
    <property type="match status" value="1"/>
</dbReference>
<dbReference type="EMBL" id="JACOSL010000004">
    <property type="protein sequence ID" value="MBI1755596.1"/>
    <property type="molecule type" value="Genomic_DNA"/>
</dbReference>
<dbReference type="SUPFAM" id="SSF56925">
    <property type="entry name" value="OMPA-like"/>
    <property type="match status" value="1"/>
</dbReference>
<dbReference type="AlphaFoldDB" id="A0A931PVI3"/>
<accession>A0A931PVI3</accession>
<dbReference type="InterPro" id="IPR011250">
    <property type="entry name" value="OMP/PagP_B-barrel"/>
</dbReference>
<evidence type="ECO:0000313" key="4">
    <source>
        <dbReference type="EMBL" id="MBI1755596.1"/>
    </source>
</evidence>
<comment type="caution">
    <text evidence="4">The sequence shown here is derived from an EMBL/GenBank/DDBJ whole genome shotgun (WGS) entry which is preliminary data.</text>
</comment>
<dbReference type="Proteomes" id="UP000727962">
    <property type="component" value="Unassembled WGS sequence"/>
</dbReference>
<organism evidence="4 5">
    <name type="scientific">Fimbriimonas ginsengisoli</name>
    <dbReference type="NCBI Taxonomy" id="1005039"/>
    <lineage>
        <taxon>Bacteria</taxon>
        <taxon>Bacillati</taxon>
        <taxon>Armatimonadota</taxon>
        <taxon>Fimbriimonadia</taxon>
        <taxon>Fimbriimonadales</taxon>
        <taxon>Fimbriimonadaceae</taxon>
        <taxon>Fimbriimonas</taxon>
    </lineage>
</organism>
<gene>
    <name evidence="4" type="ORF">HYR64_00625</name>
</gene>
<evidence type="ECO:0000313" key="5">
    <source>
        <dbReference type="Proteomes" id="UP000727962"/>
    </source>
</evidence>
<evidence type="ECO:0000256" key="1">
    <source>
        <dbReference type="ARBA" id="ARBA00022729"/>
    </source>
</evidence>
<dbReference type="Pfam" id="PF13505">
    <property type="entry name" value="OMP_b-brl"/>
    <property type="match status" value="1"/>
</dbReference>
<dbReference type="InterPro" id="IPR027385">
    <property type="entry name" value="Beta-barrel_OMP"/>
</dbReference>
<protein>
    <submittedName>
        <fullName evidence="4">Porin family protein</fullName>
    </submittedName>
</protein>
<proteinExistence type="predicted"/>
<feature type="domain" description="Outer membrane protein beta-barrel" evidence="3">
    <location>
        <begin position="16"/>
        <end position="191"/>
    </location>
</feature>
<evidence type="ECO:0000259" key="3">
    <source>
        <dbReference type="Pfam" id="PF13505"/>
    </source>
</evidence>
<reference evidence="4" key="1">
    <citation type="submission" date="2020-07" db="EMBL/GenBank/DDBJ databases">
        <title>Huge and variable diversity of episymbiotic CPR bacteria and DPANN archaea in groundwater ecosystems.</title>
        <authorList>
            <person name="He C.Y."/>
            <person name="Keren R."/>
            <person name="Whittaker M."/>
            <person name="Farag I.F."/>
            <person name="Doudna J."/>
            <person name="Cate J.H.D."/>
            <person name="Banfield J.F."/>
        </authorList>
    </citation>
    <scope>NUCLEOTIDE SEQUENCE</scope>
    <source>
        <strain evidence="4">NC_groundwater_17_Pr7_B-0.1um_64_12</strain>
    </source>
</reference>
<keyword evidence="1 2" id="KW-0732">Signal</keyword>
<feature type="signal peptide" evidence="2">
    <location>
        <begin position="1"/>
        <end position="26"/>
    </location>
</feature>
<evidence type="ECO:0000256" key="2">
    <source>
        <dbReference type="SAM" id="SignalP"/>
    </source>
</evidence>
<sequence length="191" mass="19938">MKKVKSTTKALLTTPVLLSLASAANADQAQPSGLSVRAGVAYLSDKTSRDLTQNTGFAAGLGYQLQTKGMSGDSGQTSLDLDWSRHTGNSNHIDSLSLSAVQRFGMSKGKGSSTYFGLGIGWYRVNVSVFTPSTSAAAASTSSDTKNQVGGNALVGMNFGDKTFFEIGYRATATVNSVNANAWTAMVGVRF</sequence>
<feature type="chain" id="PRO_5038083071" evidence="2">
    <location>
        <begin position="27"/>
        <end position="191"/>
    </location>
</feature>
<name>A0A931PVI3_FIMGI</name>